<evidence type="ECO:0000313" key="1">
    <source>
        <dbReference type="EMBL" id="RAH67021.1"/>
    </source>
</evidence>
<sequence>MSHALRFLLIFPQYASIHFPMIYLCHLSLALFSINYHLVLLVFFCVLFCRLPGLCYVVACRWSLWPFFLDLSGQYGRMVVFGLHPTLCLFFCCKCIWGL</sequence>
<protein>
    <submittedName>
        <fullName evidence="1">Uncharacterized protein</fullName>
    </submittedName>
</protein>
<organism evidence="1 2">
    <name type="scientific">Aspergillus aculeatinus CBS 121060</name>
    <dbReference type="NCBI Taxonomy" id="1448322"/>
    <lineage>
        <taxon>Eukaryota</taxon>
        <taxon>Fungi</taxon>
        <taxon>Dikarya</taxon>
        <taxon>Ascomycota</taxon>
        <taxon>Pezizomycotina</taxon>
        <taxon>Eurotiomycetes</taxon>
        <taxon>Eurotiomycetidae</taxon>
        <taxon>Eurotiales</taxon>
        <taxon>Aspergillaceae</taxon>
        <taxon>Aspergillus</taxon>
        <taxon>Aspergillus subgen. Circumdati</taxon>
    </lineage>
</organism>
<accession>A0ACD1GZW9</accession>
<proteinExistence type="predicted"/>
<name>A0ACD1GZW9_9EURO</name>
<reference evidence="1" key="1">
    <citation type="submission" date="2018-02" db="EMBL/GenBank/DDBJ databases">
        <title>The genomes of Aspergillus section Nigri reveals drivers in fungal speciation.</title>
        <authorList>
            <consortium name="DOE Joint Genome Institute"/>
            <person name="Vesth T.C."/>
            <person name="Nybo J."/>
            <person name="Theobald S."/>
            <person name="Brandl J."/>
            <person name="Frisvad J.C."/>
            <person name="Nielsen K.F."/>
            <person name="Lyhne E.K."/>
            <person name="Kogle M.E."/>
            <person name="Kuo A."/>
            <person name="Riley R."/>
            <person name="Clum A."/>
            <person name="Nolan M."/>
            <person name="Lipzen A."/>
            <person name="Salamov A."/>
            <person name="Henrissat B."/>
            <person name="Wiebenga A."/>
            <person name="De vries R.P."/>
            <person name="Grigoriev I.V."/>
            <person name="Mortensen U.H."/>
            <person name="Andersen M.R."/>
            <person name="Baker S.E."/>
        </authorList>
    </citation>
    <scope>NUCLEOTIDE SEQUENCE</scope>
    <source>
        <strain evidence="1">CBS 121060</strain>
    </source>
</reference>
<gene>
    <name evidence="1" type="ORF">BO66DRAFT_161442</name>
</gene>
<dbReference type="EMBL" id="KZ824977">
    <property type="protein sequence ID" value="RAH67021.1"/>
    <property type="molecule type" value="Genomic_DNA"/>
</dbReference>
<dbReference type="Proteomes" id="UP000249661">
    <property type="component" value="Unassembled WGS sequence"/>
</dbReference>
<evidence type="ECO:0000313" key="2">
    <source>
        <dbReference type="Proteomes" id="UP000249661"/>
    </source>
</evidence>
<keyword evidence="2" id="KW-1185">Reference proteome</keyword>